<proteinExistence type="inferred from homology"/>
<feature type="transmembrane region" description="Helical" evidence="7">
    <location>
        <begin position="30"/>
        <end position="48"/>
    </location>
</feature>
<dbReference type="InterPro" id="IPR007341">
    <property type="entry name" value="Transgly_assoc"/>
</dbReference>
<dbReference type="AlphaFoldDB" id="A0A366WUH3"/>
<dbReference type="GO" id="GO:0005886">
    <property type="term" value="C:plasma membrane"/>
    <property type="evidence" value="ECO:0007669"/>
    <property type="project" value="UniProtKB-SubCell"/>
</dbReference>
<feature type="transmembrane region" description="Helical" evidence="7">
    <location>
        <begin position="6"/>
        <end position="23"/>
    </location>
</feature>
<evidence type="ECO:0000256" key="1">
    <source>
        <dbReference type="ARBA" id="ARBA00004651"/>
    </source>
</evidence>
<dbReference type="RefSeq" id="WP_113824705.1">
    <property type="nucleotide sequence ID" value="NZ_QOCE01000040.1"/>
</dbReference>
<comment type="caution">
    <text evidence="8">The sequence shown here is derived from an EMBL/GenBank/DDBJ whole genome shotgun (WGS) entry which is preliminary data.</text>
</comment>
<keyword evidence="4 7" id="KW-0812">Transmembrane</keyword>
<dbReference type="PANTHER" id="PTHR33884">
    <property type="entry name" value="UPF0410 PROTEIN YMGE"/>
    <property type="match status" value="1"/>
</dbReference>
<evidence type="ECO:0000256" key="2">
    <source>
        <dbReference type="ARBA" id="ARBA00011006"/>
    </source>
</evidence>
<protein>
    <submittedName>
        <fullName evidence="8">GlsB/YeaQ/YmgE family stress response membrane protein</fullName>
    </submittedName>
</protein>
<evidence type="ECO:0000256" key="7">
    <source>
        <dbReference type="SAM" id="Phobius"/>
    </source>
</evidence>
<sequence>MDGLSWVMVIVIGGVAGLIASRIMKRNHSLTGNVILGILGAVSMNVVLKSALGLQFGGIVGQFIVAVIGASAIIALFQALRKNRA</sequence>
<dbReference type="OrthoDB" id="9815411at2"/>
<dbReference type="PANTHER" id="PTHR33884:SF3">
    <property type="entry name" value="UPF0410 PROTEIN YMGE"/>
    <property type="match status" value="1"/>
</dbReference>
<organism evidence="8 9">
    <name type="scientific">Phaeobacter gallaeciensis</name>
    <dbReference type="NCBI Taxonomy" id="60890"/>
    <lineage>
        <taxon>Bacteria</taxon>
        <taxon>Pseudomonadati</taxon>
        <taxon>Pseudomonadota</taxon>
        <taxon>Alphaproteobacteria</taxon>
        <taxon>Rhodobacterales</taxon>
        <taxon>Roseobacteraceae</taxon>
        <taxon>Phaeobacter</taxon>
    </lineage>
</organism>
<dbReference type="EMBL" id="QOCE01000040">
    <property type="protein sequence ID" value="RBW52431.1"/>
    <property type="molecule type" value="Genomic_DNA"/>
</dbReference>
<feature type="transmembrane region" description="Helical" evidence="7">
    <location>
        <begin position="54"/>
        <end position="77"/>
    </location>
</feature>
<comment type="similarity">
    <text evidence="2">Belongs to the UPF0410 family.</text>
</comment>
<evidence type="ECO:0000313" key="8">
    <source>
        <dbReference type="EMBL" id="RBW52431.1"/>
    </source>
</evidence>
<gene>
    <name evidence="8" type="ORF">DS909_17160</name>
</gene>
<keyword evidence="6 7" id="KW-0472">Membrane</keyword>
<accession>A0A366WUH3</accession>
<dbReference type="Proteomes" id="UP000252706">
    <property type="component" value="Unassembled WGS sequence"/>
</dbReference>
<reference evidence="8 9" key="1">
    <citation type="submission" date="2018-07" db="EMBL/GenBank/DDBJ databases">
        <title>Modular assembly of carbohydrate-degrading microbial communities in the ocean.</title>
        <authorList>
            <person name="Enke T.N."/>
            <person name="Datta M.S."/>
            <person name="Schwartzman J.A."/>
            <person name="Cermak N."/>
            <person name="Schmitz D.A."/>
            <person name="Barrere J."/>
            <person name="Cordero O.X."/>
        </authorList>
    </citation>
    <scope>NUCLEOTIDE SEQUENCE [LARGE SCALE GENOMIC DNA]</scope>
    <source>
        <strain evidence="8 9">C3M10</strain>
    </source>
</reference>
<keyword evidence="5 7" id="KW-1133">Transmembrane helix</keyword>
<evidence type="ECO:0000256" key="3">
    <source>
        <dbReference type="ARBA" id="ARBA00022475"/>
    </source>
</evidence>
<evidence type="ECO:0000256" key="6">
    <source>
        <dbReference type="ARBA" id="ARBA00023136"/>
    </source>
</evidence>
<keyword evidence="3" id="KW-1003">Cell membrane</keyword>
<evidence type="ECO:0000256" key="5">
    <source>
        <dbReference type="ARBA" id="ARBA00022989"/>
    </source>
</evidence>
<evidence type="ECO:0000313" key="9">
    <source>
        <dbReference type="Proteomes" id="UP000252706"/>
    </source>
</evidence>
<name>A0A366WUH3_9RHOB</name>
<comment type="subcellular location">
    <subcellularLocation>
        <location evidence="1">Cell membrane</location>
        <topology evidence="1">Multi-pass membrane protein</topology>
    </subcellularLocation>
</comment>
<evidence type="ECO:0000256" key="4">
    <source>
        <dbReference type="ARBA" id="ARBA00022692"/>
    </source>
</evidence>